<evidence type="ECO:0000313" key="3">
    <source>
        <dbReference type="Proteomes" id="UP000530564"/>
    </source>
</evidence>
<sequence length="53" mass="5280">MNVSAASAVNSAALAQAARAPQQTQPPAKPETSHATGETSHNSKPAGALDIKV</sequence>
<evidence type="ECO:0000313" key="2">
    <source>
        <dbReference type="EMBL" id="MBB3893032.1"/>
    </source>
</evidence>
<feature type="compositionally biased region" description="Polar residues" evidence="1">
    <location>
        <begin position="33"/>
        <end position="43"/>
    </location>
</feature>
<dbReference type="Proteomes" id="UP000530564">
    <property type="component" value="Unassembled WGS sequence"/>
</dbReference>
<dbReference type="AlphaFoldDB" id="A0A840A6P4"/>
<protein>
    <submittedName>
        <fullName evidence="2">Uncharacterized protein</fullName>
    </submittedName>
</protein>
<comment type="caution">
    <text evidence="2">The sequence shown here is derived from an EMBL/GenBank/DDBJ whole genome shotgun (WGS) entry which is preliminary data.</text>
</comment>
<dbReference type="EMBL" id="JACIDK010000006">
    <property type="protein sequence ID" value="MBB3893032.1"/>
    <property type="molecule type" value="Genomic_DNA"/>
</dbReference>
<gene>
    <name evidence="2" type="ORF">GGQ61_003770</name>
</gene>
<reference evidence="2 3" key="1">
    <citation type="submission" date="2020-08" db="EMBL/GenBank/DDBJ databases">
        <title>Genomic Encyclopedia of Type Strains, Phase IV (KMG-IV): sequencing the most valuable type-strain genomes for metagenomic binning, comparative biology and taxonomic classification.</title>
        <authorList>
            <person name="Goeker M."/>
        </authorList>
    </citation>
    <scope>NUCLEOTIDE SEQUENCE [LARGE SCALE GENOMIC DNA]</scope>
    <source>
        <strain evidence="2 3">DSM 21793</strain>
    </source>
</reference>
<name>A0A840A6P4_9CAUL</name>
<evidence type="ECO:0000256" key="1">
    <source>
        <dbReference type="SAM" id="MobiDB-lite"/>
    </source>
</evidence>
<dbReference type="RefSeq" id="WP_156467041.1">
    <property type="nucleotide sequence ID" value="NZ_JACIDK010000006.1"/>
</dbReference>
<proteinExistence type="predicted"/>
<feature type="region of interest" description="Disordered" evidence="1">
    <location>
        <begin position="1"/>
        <end position="53"/>
    </location>
</feature>
<organism evidence="2 3">
    <name type="scientific">Phenylobacterium haematophilum</name>
    <dbReference type="NCBI Taxonomy" id="98513"/>
    <lineage>
        <taxon>Bacteria</taxon>
        <taxon>Pseudomonadati</taxon>
        <taxon>Pseudomonadota</taxon>
        <taxon>Alphaproteobacteria</taxon>
        <taxon>Caulobacterales</taxon>
        <taxon>Caulobacteraceae</taxon>
        <taxon>Phenylobacterium</taxon>
    </lineage>
</organism>
<feature type="compositionally biased region" description="Low complexity" evidence="1">
    <location>
        <begin position="1"/>
        <end position="26"/>
    </location>
</feature>
<keyword evidence="3" id="KW-1185">Reference proteome</keyword>
<accession>A0A840A6P4</accession>